<keyword evidence="2" id="KW-0833">Ubl conjugation pathway</keyword>
<proteinExistence type="inferred from homology"/>
<evidence type="ECO:0000256" key="2">
    <source>
        <dbReference type="ARBA" id="ARBA00022786"/>
    </source>
</evidence>
<dbReference type="STRING" id="34508.A0A4U5N6B6"/>
<comment type="caution">
    <text evidence="4">The sequence shown here is derived from an EMBL/GenBank/DDBJ whole genome shotgun (WGS) entry which is preliminary data.</text>
</comment>
<gene>
    <name evidence="4" type="ORF">L596_018753</name>
</gene>
<dbReference type="InterPro" id="IPR016897">
    <property type="entry name" value="SKP1"/>
</dbReference>
<dbReference type="InterPro" id="IPR001232">
    <property type="entry name" value="SKP1-like"/>
</dbReference>
<feature type="signal peptide" evidence="3">
    <location>
        <begin position="1"/>
        <end position="20"/>
    </location>
</feature>
<dbReference type="EMBL" id="AZBU02000005">
    <property type="protein sequence ID" value="TKR77852.1"/>
    <property type="molecule type" value="Genomic_DNA"/>
</dbReference>
<name>A0A4U5N6B6_STECR</name>
<reference evidence="4 5" key="1">
    <citation type="journal article" date="2015" name="Genome Biol.">
        <title>Comparative genomics of Steinernema reveals deeply conserved gene regulatory networks.</title>
        <authorList>
            <person name="Dillman A.R."/>
            <person name="Macchietto M."/>
            <person name="Porter C.F."/>
            <person name="Rogers A."/>
            <person name="Williams B."/>
            <person name="Antoshechkin I."/>
            <person name="Lee M.M."/>
            <person name="Goodwin Z."/>
            <person name="Lu X."/>
            <person name="Lewis E.E."/>
            <person name="Goodrich-Blair H."/>
            <person name="Stock S.P."/>
            <person name="Adams B.J."/>
            <person name="Sternberg P.W."/>
            <person name="Mortazavi A."/>
        </authorList>
    </citation>
    <scope>NUCLEOTIDE SEQUENCE [LARGE SCALE GENOMIC DNA]</scope>
    <source>
        <strain evidence="4 5">ALL</strain>
    </source>
</reference>
<dbReference type="AlphaFoldDB" id="A0A4U5N6B6"/>
<keyword evidence="3" id="KW-0732">Signal</keyword>
<evidence type="ECO:0000313" key="4">
    <source>
        <dbReference type="EMBL" id="TKR77852.1"/>
    </source>
</evidence>
<accession>A0A4U5N6B6</accession>
<sequence>MLTDCRCALSFSFLFRAIMATVIFLKSEKSGDQVQVEESLISRQSPVMANMFENTVKSDEPVSLRFSTETLRVIAKWCQIHANSAVPVTDEDMNHDRFIRTLQPEDVSLLDKRPNELAEIIKAAHFLEMNTLLNAACKMVSKHIEDISSTEDIKKYLNL</sequence>
<dbReference type="InterPro" id="IPR011333">
    <property type="entry name" value="SKP1/BTB/POZ_sf"/>
</dbReference>
<evidence type="ECO:0000256" key="3">
    <source>
        <dbReference type="SAM" id="SignalP"/>
    </source>
</evidence>
<dbReference type="InterPro" id="IPR036296">
    <property type="entry name" value="SKP1-like_dim_sf"/>
</dbReference>
<feature type="chain" id="PRO_5020792296" description="SKP1 component POZ domain-containing protein" evidence="3">
    <location>
        <begin position="21"/>
        <end position="159"/>
    </location>
</feature>
<dbReference type="Gene3D" id="3.30.710.10">
    <property type="entry name" value="Potassium Channel Kv1.1, Chain A"/>
    <property type="match status" value="1"/>
</dbReference>
<dbReference type="PANTHER" id="PTHR11165">
    <property type="entry name" value="SKP1"/>
    <property type="match status" value="1"/>
</dbReference>
<dbReference type="SMART" id="SM00512">
    <property type="entry name" value="Skp1"/>
    <property type="match status" value="1"/>
</dbReference>
<dbReference type="Proteomes" id="UP000298663">
    <property type="component" value="Unassembled WGS sequence"/>
</dbReference>
<organism evidence="4 5">
    <name type="scientific">Steinernema carpocapsae</name>
    <name type="common">Entomopathogenic nematode</name>
    <dbReference type="NCBI Taxonomy" id="34508"/>
    <lineage>
        <taxon>Eukaryota</taxon>
        <taxon>Metazoa</taxon>
        <taxon>Ecdysozoa</taxon>
        <taxon>Nematoda</taxon>
        <taxon>Chromadorea</taxon>
        <taxon>Rhabditida</taxon>
        <taxon>Tylenchina</taxon>
        <taxon>Panagrolaimomorpha</taxon>
        <taxon>Strongyloidoidea</taxon>
        <taxon>Steinernematidae</taxon>
        <taxon>Steinernema</taxon>
    </lineage>
</organism>
<comment type="similarity">
    <text evidence="1">Belongs to the SKP1 family.</text>
</comment>
<dbReference type="GO" id="GO:0006511">
    <property type="term" value="P:ubiquitin-dependent protein catabolic process"/>
    <property type="evidence" value="ECO:0007669"/>
    <property type="project" value="InterPro"/>
</dbReference>
<keyword evidence="5" id="KW-1185">Reference proteome</keyword>
<dbReference type="SUPFAM" id="SSF81382">
    <property type="entry name" value="Skp1 dimerisation domain-like"/>
    <property type="match status" value="1"/>
</dbReference>
<evidence type="ECO:0000256" key="1">
    <source>
        <dbReference type="ARBA" id="ARBA00009993"/>
    </source>
</evidence>
<evidence type="ECO:0008006" key="6">
    <source>
        <dbReference type="Google" id="ProtNLM"/>
    </source>
</evidence>
<protein>
    <recommendedName>
        <fullName evidence="6">SKP1 component POZ domain-containing protein</fullName>
    </recommendedName>
</protein>
<evidence type="ECO:0000313" key="5">
    <source>
        <dbReference type="Proteomes" id="UP000298663"/>
    </source>
</evidence>
<reference evidence="4 5" key="2">
    <citation type="journal article" date="2019" name="G3 (Bethesda)">
        <title>Hybrid Assembly of the Genome of the Entomopathogenic Nematode Steinernema carpocapsae Identifies the X-Chromosome.</title>
        <authorList>
            <person name="Serra L."/>
            <person name="Macchietto M."/>
            <person name="Macias-Munoz A."/>
            <person name="McGill C.J."/>
            <person name="Rodriguez I.M."/>
            <person name="Rodriguez B."/>
            <person name="Murad R."/>
            <person name="Mortazavi A."/>
        </authorList>
    </citation>
    <scope>NUCLEOTIDE SEQUENCE [LARGE SCALE GENOMIC DNA]</scope>
    <source>
        <strain evidence="4 5">ALL</strain>
    </source>
</reference>